<feature type="compositionally biased region" description="Basic residues" evidence="1">
    <location>
        <begin position="179"/>
        <end position="201"/>
    </location>
</feature>
<feature type="compositionally biased region" description="Basic and acidic residues" evidence="1">
    <location>
        <begin position="278"/>
        <end position="292"/>
    </location>
</feature>
<accession>A0A6J4KLU2</accession>
<sequence>ARAAGRPGVGTLRGAQPGRLGSARRVHRDEPRRRGPRAGPRPRGPDEPARRARGLRAAEPPADPLRAAHRGAAPLVQRVPRALGGPDAVRHRDRRLGRRRQVDHRPAAARAAGGLAGAPPGQPGHHRRLPAAERRARAPRADAPQGLPRVLRPAGAAPLRDGREVGQGGGRGPGLQPPRLRHRPRRAGGRAPARHRHHRGPQRAAAGPRPGRRHHRPGRQRLLRLLRLRRRRPRRRPRLVRAAVPVAARDGLPRPALLLHPLRRAERGAGRPAGRARLGHDQRPQPRAEHPAHPRPRHRDPAQGPRPPRALGPHPQGL</sequence>
<feature type="compositionally biased region" description="Low complexity" evidence="1">
    <location>
        <begin position="108"/>
        <end position="119"/>
    </location>
</feature>
<dbReference type="EC" id="2.7.1.33" evidence="2"/>
<feature type="non-terminal residue" evidence="2">
    <location>
        <position position="1"/>
    </location>
</feature>
<keyword evidence="2" id="KW-0418">Kinase</keyword>
<keyword evidence="2" id="KW-0808">Transferase</keyword>
<proteinExistence type="predicted"/>
<organism evidence="2">
    <name type="scientific">uncultured Friedmanniella sp</name>
    <dbReference type="NCBI Taxonomy" id="335381"/>
    <lineage>
        <taxon>Bacteria</taxon>
        <taxon>Bacillati</taxon>
        <taxon>Actinomycetota</taxon>
        <taxon>Actinomycetes</taxon>
        <taxon>Propionibacteriales</taxon>
        <taxon>Nocardioidaceae</taxon>
        <taxon>Friedmanniella</taxon>
        <taxon>environmental samples</taxon>
    </lineage>
</organism>
<feature type="compositionally biased region" description="Basic and acidic residues" evidence="1">
    <location>
        <begin position="130"/>
        <end position="140"/>
    </location>
</feature>
<evidence type="ECO:0000313" key="2">
    <source>
        <dbReference type="EMBL" id="CAA9308709.1"/>
    </source>
</evidence>
<feature type="compositionally biased region" description="Basic residues" evidence="1">
    <location>
        <begin position="210"/>
        <end position="230"/>
    </location>
</feature>
<protein>
    <submittedName>
        <fullName evidence="2">Pantothenate kinase</fullName>
        <ecNumber evidence="2">2.7.1.33</ecNumber>
    </submittedName>
</protein>
<reference evidence="2" key="1">
    <citation type="submission" date="2020-02" db="EMBL/GenBank/DDBJ databases">
        <authorList>
            <person name="Meier V. D."/>
        </authorList>
    </citation>
    <scope>NUCLEOTIDE SEQUENCE</scope>
    <source>
        <strain evidence="2">AVDCRST_MAG48</strain>
    </source>
</reference>
<dbReference type="EMBL" id="CADCTS010000276">
    <property type="protein sequence ID" value="CAA9308709.1"/>
    <property type="molecule type" value="Genomic_DNA"/>
</dbReference>
<feature type="compositionally biased region" description="Basic residues" evidence="1">
    <location>
        <begin position="91"/>
        <end position="102"/>
    </location>
</feature>
<name>A0A6J4KLU2_9ACTN</name>
<feature type="region of interest" description="Disordered" evidence="1">
    <location>
        <begin position="259"/>
        <end position="318"/>
    </location>
</feature>
<gene>
    <name evidence="2" type="ORF">AVDCRST_MAG48-1885</name>
</gene>
<feature type="non-terminal residue" evidence="2">
    <location>
        <position position="318"/>
    </location>
</feature>
<dbReference type="GO" id="GO:0004594">
    <property type="term" value="F:pantothenate kinase activity"/>
    <property type="evidence" value="ECO:0007669"/>
    <property type="project" value="UniProtKB-EC"/>
</dbReference>
<dbReference type="AlphaFoldDB" id="A0A6J4KLU2"/>
<feature type="region of interest" description="Disordered" evidence="1">
    <location>
        <begin position="1"/>
        <end position="230"/>
    </location>
</feature>
<evidence type="ECO:0000256" key="1">
    <source>
        <dbReference type="SAM" id="MobiDB-lite"/>
    </source>
</evidence>